<evidence type="ECO:0000313" key="2">
    <source>
        <dbReference type="Proteomes" id="UP001597353"/>
    </source>
</evidence>
<accession>A0ABW4S4C7</accession>
<evidence type="ECO:0000313" key="1">
    <source>
        <dbReference type="EMBL" id="MFD1911497.1"/>
    </source>
</evidence>
<dbReference type="RefSeq" id="WP_390259825.1">
    <property type="nucleotide sequence ID" value="NZ_JBHUGH010000003.1"/>
</dbReference>
<sequence length="116" mass="13196">MLEYLPQDLREAIAAAHRREQRRKGRLCVHVNGAVYPILRWWEDGFALDGRLAPQLRGHVDVYDGPRHICRGLIVASLDDGEEVVCEFKRNTMVGTTPPLDFIREGEAPAGFIPRF</sequence>
<gene>
    <name evidence="1" type="ORF">ACFSGJ_04625</name>
</gene>
<dbReference type="EMBL" id="JBHUGH010000003">
    <property type="protein sequence ID" value="MFD1911497.1"/>
    <property type="molecule type" value="Genomic_DNA"/>
</dbReference>
<keyword evidence="2" id="KW-1185">Reference proteome</keyword>
<proteinExistence type="predicted"/>
<name>A0ABW4S4C7_9RHOB</name>
<reference evidence="2" key="1">
    <citation type="journal article" date="2019" name="Int. J. Syst. Evol. Microbiol.">
        <title>The Global Catalogue of Microorganisms (GCM) 10K type strain sequencing project: providing services to taxonomists for standard genome sequencing and annotation.</title>
        <authorList>
            <consortium name="The Broad Institute Genomics Platform"/>
            <consortium name="The Broad Institute Genome Sequencing Center for Infectious Disease"/>
            <person name="Wu L."/>
            <person name="Ma J."/>
        </authorList>
    </citation>
    <scope>NUCLEOTIDE SEQUENCE [LARGE SCALE GENOMIC DNA]</scope>
    <source>
        <strain evidence="2">CGMCC 4.7242</strain>
    </source>
</reference>
<comment type="caution">
    <text evidence="1">The sequence shown here is derived from an EMBL/GenBank/DDBJ whole genome shotgun (WGS) entry which is preliminary data.</text>
</comment>
<dbReference type="Proteomes" id="UP001597353">
    <property type="component" value="Unassembled WGS sequence"/>
</dbReference>
<protein>
    <submittedName>
        <fullName evidence="1">Uncharacterized protein</fullName>
    </submittedName>
</protein>
<organism evidence="1 2">
    <name type="scientific">Halodurantibacterium flavum</name>
    <dbReference type="NCBI Taxonomy" id="1382802"/>
    <lineage>
        <taxon>Bacteria</taxon>
        <taxon>Pseudomonadati</taxon>
        <taxon>Pseudomonadota</taxon>
        <taxon>Alphaproteobacteria</taxon>
        <taxon>Rhodobacterales</taxon>
        <taxon>Paracoccaceae</taxon>
        <taxon>Halodurantibacterium</taxon>
    </lineage>
</organism>